<reference evidence="1 2" key="1">
    <citation type="journal article" date="2014" name="PLoS Genet.">
        <title>Phylogenetically driven sequencing of extremely halophilic archaea reveals strategies for static and dynamic osmo-response.</title>
        <authorList>
            <person name="Becker E.A."/>
            <person name="Seitzer P.M."/>
            <person name="Tritt A."/>
            <person name="Larsen D."/>
            <person name="Krusor M."/>
            <person name="Yao A.I."/>
            <person name="Wu D."/>
            <person name="Madern D."/>
            <person name="Eisen J.A."/>
            <person name="Darling A.E."/>
            <person name="Facciotti M.T."/>
        </authorList>
    </citation>
    <scope>NUCLEOTIDE SEQUENCE [LARGE SCALE GENOMIC DNA]</scope>
    <source>
        <strain evidence="1 2">DSM 13077</strain>
    </source>
</reference>
<name>M0BBF7_9EURY</name>
<evidence type="ECO:0000313" key="2">
    <source>
        <dbReference type="Proteomes" id="UP000011591"/>
    </source>
</evidence>
<accession>M0BBF7</accession>
<proteinExistence type="predicted"/>
<gene>
    <name evidence="1" type="ORF">C480_06171</name>
</gene>
<dbReference type="Proteomes" id="UP000011591">
    <property type="component" value="Unassembled WGS sequence"/>
</dbReference>
<organism evidence="1 2">
    <name type="scientific">Natrialba aegyptia DSM 13077</name>
    <dbReference type="NCBI Taxonomy" id="1227491"/>
    <lineage>
        <taxon>Archaea</taxon>
        <taxon>Methanobacteriati</taxon>
        <taxon>Methanobacteriota</taxon>
        <taxon>Stenosarchaea group</taxon>
        <taxon>Halobacteria</taxon>
        <taxon>Halobacteriales</taxon>
        <taxon>Natrialbaceae</taxon>
        <taxon>Natrialba</taxon>
    </lineage>
</organism>
<protein>
    <submittedName>
        <fullName evidence="1">Uncharacterized protein</fullName>
    </submittedName>
</protein>
<keyword evidence="2" id="KW-1185">Reference proteome</keyword>
<dbReference type="EMBL" id="AOIP01000015">
    <property type="protein sequence ID" value="ELZ07618.1"/>
    <property type="molecule type" value="Genomic_DNA"/>
</dbReference>
<evidence type="ECO:0000313" key="1">
    <source>
        <dbReference type="EMBL" id="ELZ07618.1"/>
    </source>
</evidence>
<comment type="caution">
    <text evidence="1">The sequence shown here is derived from an EMBL/GenBank/DDBJ whole genome shotgun (WGS) entry which is preliminary data.</text>
</comment>
<sequence>MFSEISPATSMVELNRLISSELLVEIETTAIITSDSVIKTAKTSYDR</sequence>
<dbReference type="AlphaFoldDB" id="M0BBF7"/>
<dbReference type="PATRIC" id="fig|1227491.4.peg.1273"/>